<keyword evidence="7" id="KW-1133">Transmembrane helix</keyword>
<dbReference type="SUPFAM" id="SSF47384">
    <property type="entry name" value="Homodimeric domain of signal transducing histidine kinase"/>
    <property type="match status" value="1"/>
</dbReference>
<dbReference type="SUPFAM" id="SSF55874">
    <property type="entry name" value="ATPase domain of HSP90 chaperone/DNA topoisomerase II/histidine kinase"/>
    <property type="match status" value="1"/>
</dbReference>
<dbReference type="InterPro" id="IPR019734">
    <property type="entry name" value="TPR_rpt"/>
</dbReference>
<dbReference type="EMBL" id="AAWS01000027">
    <property type="protein sequence ID" value="EAY27001.1"/>
    <property type="molecule type" value="Genomic_DNA"/>
</dbReference>
<dbReference type="PANTHER" id="PTHR43047">
    <property type="entry name" value="TWO-COMPONENT HISTIDINE PROTEIN KINASE"/>
    <property type="match status" value="1"/>
</dbReference>
<dbReference type="CDD" id="cd00082">
    <property type="entry name" value="HisKA"/>
    <property type="match status" value="1"/>
</dbReference>
<dbReference type="SMART" id="SM00028">
    <property type="entry name" value="TPR"/>
    <property type="match status" value="5"/>
</dbReference>
<feature type="chain" id="PRO_5002642373" description="histidine kinase" evidence="8">
    <location>
        <begin position="23"/>
        <end position="781"/>
    </location>
</feature>
<dbReference type="GO" id="GO:0000155">
    <property type="term" value="F:phosphorelay sensor kinase activity"/>
    <property type="evidence" value="ECO:0007669"/>
    <property type="project" value="InterPro"/>
</dbReference>
<dbReference type="InterPro" id="IPR004358">
    <property type="entry name" value="Sig_transdc_His_kin-like_C"/>
</dbReference>
<gene>
    <name evidence="10" type="ORF">M23134_04681</name>
</gene>
<organism evidence="10 11">
    <name type="scientific">Microscilla marina ATCC 23134</name>
    <dbReference type="NCBI Taxonomy" id="313606"/>
    <lineage>
        <taxon>Bacteria</taxon>
        <taxon>Pseudomonadati</taxon>
        <taxon>Bacteroidota</taxon>
        <taxon>Cytophagia</taxon>
        <taxon>Cytophagales</taxon>
        <taxon>Microscillaceae</taxon>
        <taxon>Microscilla</taxon>
    </lineage>
</organism>
<dbReference type="EC" id="2.7.13.3" evidence="2"/>
<keyword evidence="5" id="KW-0418">Kinase</keyword>
<keyword evidence="11" id="KW-1185">Reference proteome</keyword>
<dbReference type="PRINTS" id="PR00344">
    <property type="entry name" value="BCTRLSENSOR"/>
</dbReference>
<dbReference type="OrthoDB" id="9781208at2"/>
<dbReference type="Proteomes" id="UP000004095">
    <property type="component" value="Unassembled WGS sequence"/>
</dbReference>
<dbReference type="PANTHER" id="PTHR43047:SF72">
    <property type="entry name" value="OSMOSENSING HISTIDINE PROTEIN KINASE SLN1"/>
    <property type="match status" value="1"/>
</dbReference>
<dbReference type="InterPro" id="IPR036890">
    <property type="entry name" value="HATPase_C_sf"/>
</dbReference>
<feature type="coiled-coil region" evidence="6">
    <location>
        <begin position="438"/>
        <end position="465"/>
    </location>
</feature>
<evidence type="ECO:0000256" key="3">
    <source>
        <dbReference type="ARBA" id="ARBA00022553"/>
    </source>
</evidence>
<comment type="catalytic activity">
    <reaction evidence="1">
        <text>ATP + protein L-histidine = ADP + protein N-phospho-L-histidine.</text>
        <dbReference type="EC" id="2.7.13.3"/>
    </reaction>
</comment>
<protein>
    <recommendedName>
        <fullName evidence="2">histidine kinase</fullName>
        <ecNumber evidence="2">2.7.13.3</ecNumber>
    </recommendedName>
</protein>
<dbReference type="Gene3D" id="1.10.287.130">
    <property type="match status" value="1"/>
</dbReference>
<evidence type="ECO:0000256" key="1">
    <source>
        <dbReference type="ARBA" id="ARBA00000085"/>
    </source>
</evidence>
<evidence type="ECO:0000256" key="4">
    <source>
        <dbReference type="ARBA" id="ARBA00022679"/>
    </source>
</evidence>
<dbReference type="SMART" id="SM00388">
    <property type="entry name" value="HisKA"/>
    <property type="match status" value="1"/>
</dbReference>
<reference evidence="10 11" key="1">
    <citation type="submission" date="2007-01" db="EMBL/GenBank/DDBJ databases">
        <authorList>
            <person name="Haygood M."/>
            <person name="Podell S."/>
            <person name="Anderson C."/>
            <person name="Hopkinson B."/>
            <person name="Roe K."/>
            <person name="Barbeau K."/>
            <person name="Gaasterland T."/>
            <person name="Ferriera S."/>
            <person name="Johnson J."/>
            <person name="Kravitz S."/>
            <person name="Beeson K."/>
            <person name="Sutton G."/>
            <person name="Rogers Y.-H."/>
            <person name="Friedman R."/>
            <person name="Frazier M."/>
            <person name="Venter J.C."/>
        </authorList>
    </citation>
    <scope>NUCLEOTIDE SEQUENCE [LARGE SCALE GENOMIC DNA]</scope>
    <source>
        <strain evidence="10 11">ATCC 23134</strain>
    </source>
</reference>
<dbReference type="InterPro" id="IPR036097">
    <property type="entry name" value="HisK_dim/P_sf"/>
</dbReference>
<evidence type="ECO:0000256" key="6">
    <source>
        <dbReference type="SAM" id="Coils"/>
    </source>
</evidence>
<evidence type="ECO:0000256" key="5">
    <source>
        <dbReference type="ARBA" id="ARBA00022777"/>
    </source>
</evidence>
<dbReference type="FunFam" id="3.30.565.10:FF:000006">
    <property type="entry name" value="Sensor histidine kinase WalK"/>
    <property type="match status" value="1"/>
</dbReference>
<evidence type="ECO:0000313" key="11">
    <source>
        <dbReference type="Proteomes" id="UP000004095"/>
    </source>
</evidence>
<dbReference type="PROSITE" id="PS50109">
    <property type="entry name" value="HIS_KIN"/>
    <property type="match status" value="1"/>
</dbReference>
<dbReference type="Gene3D" id="3.30.565.10">
    <property type="entry name" value="Histidine kinase-like ATPase, C-terminal domain"/>
    <property type="match status" value="1"/>
</dbReference>
<dbReference type="GO" id="GO:0009927">
    <property type="term" value="F:histidine phosphotransfer kinase activity"/>
    <property type="evidence" value="ECO:0007669"/>
    <property type="project" value="TreeGrafter"/>
</dbReference>
<dbReference type="GO" id="GO:0005886">
    <property type="term" value="C:plasma membrane"/>
    <property type="evidence" value="ECO:0007669"/>
    <property type="project" value="TreeGrafter"/>
</dbReference>
<keyword evidence="6" id="KW-0175">Coiled coil</keyword>
<keyword evidence="4" id="KW-0808">Transferase</keyword>
<sequence>MKFFTGILLFLKCIVIVPPLFAQNTAVDSLAQLLEASPKVPKTHINLLLKIAENKLHINHQEALVYSKQALELSQKYSLPLKTAQSYKMLGLLYRQKNDFALCKKNYELAIEAFKKLDRILEVANIYVSMGIIHRRQANYTESLRLLFKGMDVFEATNNETGKARVYNSIAITYGELGVYSKSMDYNFKSLHIYKNNHNQDKYALVLGDIAYGYYKKNDFKPALRLSRESELLSRKINKPIAELWAIGIRGLVYEKQRKYKEAIAILEKVTQGFGKIKARYLETLFKTHLGYALASAKQYSRAEEILAFTLADAKKRKTGELWVLSLLGLYHIHKNQQEANKALYYQGRYIEVRDSLYNQHKNQEFSSMQLSFQMDKERVLSQQMLAQKQLEIDNKNLALKQQNTLLYTSAIIALLLIVIIVYIFRSRQRQIKFNQTLAKHNQEINERKKEIVQQTEELRATNERLLRLDEFKQRMTGMIVHDLKNPLNAIIGLSGKKYSPQFQKTIHQSGIRMLHLVMNILDVQRFEEAQIQLNLQPQLLKQVVQQAHEQVSLSLAEKGVLFRQDVPENLTIKADEALIVRVFVNLFNNAIKYTPAQGKITVTLEDMPGSNFQKILVNDTGKGIAAHFIAQVFNKFSRQTSPAQRVHSSGLGLTFCKQVIEAHTGEIGVQSEEGKGSTFWFTLPKTVIPNDSLIYRQGLAAATPEGSRRKNGGFNLQEKAILIPYVHQLQKMEIYELTAIKNILGQLPKDNEAIQQWKKELENTLYSWNEVRFKELLAFV</sequence>
<dbReference type="Pfam" id="PF00512">
    <property type="entry name" value="HisKA"/>
    <property type="match status" value="1"/>
</dbReference>
<evidence type="ECO:0000256" key="8">
    <source>
        <dbReference type="SAM" id="SignalP"/>
    </source>
</evidence>
<keyword evidence="7" id="KW-0812">Transmembrane</keyword>
<dbReference type="InterPro" id="IPR005467">
    <property type="entry name" value="His_kinase_dom"/>
</dbReference>
<keyword evidence="7" id="KW-0472">Membrane</keyword>
<dbReference type="InterPro" id="IPR003594">
    <property type="entry name" value="HATPase_dom"/>
</dbReference>
<feature type="domain" description="Histidine kinase" evidence="9">
    <location>
        <begin position="479"/>
        <end position="688"/>
    </location>
</feature>
<evidence type="ECO:0000256" key="7">
    <source>
        <dbReference type="SAM" id="Phobius"/>
    </source>
</evidence>
<dbReference type="AlphaFoldDB" id="A1ZRB1"/>
<feature type="signal peptide" evidence="8">
    <location>
        <begin position="1"/>
        <end position="22"/>
    </location>
</feature>
<feature type="transmembrane region" description="Helical" evidence="7">
    <location>
        <begin position="406"/>
        <end position="425"/>
    </location>
</feature>
<dbReference type="SMART" id="SM00387">
    <property type="entry name" value="HATPase_c"/>
    <property type="match status" value="1"/>
</dbReference>
<dbReference type="SUPFAM" id="SSF48452">
    <property type="entry name" value="TPR-like"/>
    <property type="match status" value="2"/>
</dbReference>
<proteinExistence type="predicted"/>
<dbReference type="InterPro" id="IPR003661">
    <property type="entry name" value="HisK_dim/P_dom"/>
</dbReference>
<evidence type="ECO:0000313" key="10">
    <source>
        <dbReference type="EMBL" id="EAY27001.1"/>
    </source>
</evidence>
<keyword evidence="8" id="KW-0732">Signal</keyword>
<dbReference type="InterPro" id="IPR011990">
    <property type="entry name" value="TPR-like_helical_dom_sf"/>
</dbReference>
<accession>A1ZRB1</accession>
<evidence type="ECO:0000259" key="9">
    <source>
        <dbReference type="PROSITE" id="PS50109"/>
    </source>
</evidence>
<dbReference type="Pfam" id="PF02518">
    <property type="entry name" value="HATPase_c"/>
    <property type="match status" value="1"/>
</dbReference>
<dbReference type="RefSeq" id="WP_004156330.1">
    <property type="nucleotide sequence ID" value="NZ_AAWS01000027.1"/>
</dbReference>
<evidence type="ECO:0000256" key="2">
    <source>
        <dbReference type="ARBA" id="ARBA00012438"/>
    </source>
</evidence>
<keyword evidence="3" id="KW-0597">Phosphoprotein</keyword>
<name>A1ZRB1_MICM2</name>
<comment type="caution">
    <text evidence="10">The sequence shown here is derived from an EMBL/GenBank/DDBJ whole genome shotgun (WGS) entry which is preliminary data.</text>
</comment>
<dbReference type="Gene3D" id="1.25.40.10">
    <property type="entry name" value="Tetratricopeptide repeat domain"/>
    <property type="match status" value="2"/>
</dbReference>
<dbReference type="eggNOG" id="COG2205">
    <property type="taxonomic scope" value="Bacteria"/>
</dbReference>